<protein>
    <submittedName>
        <fullName evidence="1">Uncharacterized protein</fullName>
    </submittedName>
</protein>
<dbReference type="RefSeq" id="WP_274688823.1">
    <property type="nucleotide sequence ID" value="NZ_JAPMOU010000011.1"/>
</dbReference>
<dbReference type="Proteomes" id="UP001528823">
    <property type="component" value="Unassembled WGS sequence"/>
</dbReference>
<evidence type="ECO:0000313" key="2">
    <source>
        <dbReference type="Proteomes" id="UP001528823"/>
    </source>
</evidence>
<dbReference type="EMBL" id="JAPMOU010000011">
    <property type="protein sequence ID" value="MDE1462469.1"/>
    <property type="molecule type" value="Genomic_DNA"/>
</dbReference>
<accession>A0ABT5U7X1</accession>
<reference evidence="1 2" key="1">
    <citation type="submission" date="2022-11" db="EMBL/GenBank/DDBJ databases">
        <title>Spartinivicinus poritis sp. nov., isolated from scleractinian coral Porites lutea.</title>
        <authorList>
            <person name="Zhang G."/>
            <person name="Cai L."/>
            <person name="Wei Q."/>
        </authorList>
    </citation>
    <scope>NUCLEOTIDE SEQUENCE [LARGE SCALE GENOMIC DNA]</scope>
    <source>
        <strain evidence="1 2">A2-2</strain>
    </source>
</reference>
<name>A0ABT5U7X1_9GAMM</name>
<comment type="caution">
    <text evidence="1">The sequence shown here is derived from an EMBL/GenBank/DDBJ whole genome shotgun (WGS) entry which is preliminary data.</text>
</comment>
<keyword evidence="2" id="KW-1185">Reference proteome</keyword>
<gene>
    <name evidence="1" type="ORF">ORQ98_10850</name>
</gene>
<proteinExistence type="predicted"/>
<organism evidence="1 2">
    <name type="scientific">Spartinivicinus poritis</name>
    <dbReference type="NCBI Taxonomy" id="2994640"/>
    <lineage>
        <taxon>Bacteria</taxon>
        <taxon>Pseudomonadati</taxon>
        <taxon>Pseudomonadota</taxon>
        <taxon>Gammaproteobacteria</taxon>
        <taxon>Oceanospirillales</taxon>
        <taxon>Zooshikellaceae</taxon>
        <taxon>Spartinivicinus</taxon>
    </lineage>
</organism>
<sequence length="44" mass="4886">MLKPVPSKEAPSKVKEDLSLLGKAYTHDLKEEVKGKLEGIQRHG</sequence>
<evidence type="ECO:0000313" key="1">
    <source>
        <dbReference type="EMBL" id="MDE1462469.1"/>
    </source>
</evidence>